<dbReference type="Proteomes" id="UP000033434">
    <property type="component" value="Unassembled WGS sequence"/>
</dbReference>
<comment type="caution">
    <text evidence="1">The sequence shown here is derived from an EMBL/GenBank/DDBJ whole genome shotgun (WGS) entry which is preliminary data.</text>
</comment>
<evidence type="ECO:0000313" key="2">
    <source>
        <dbReference type="Proteomes" id="UP000033434"/>
    </source>
</evidence>
<name>A0A0F6AGC5_9GAMM</name>
<sequence>MLAYWVLVTVIALQSVSFVASLSDVHLVDVKHLQSTHSHQHDLQVTNTVELDEHGHAIQDCHHCGHCSGSHTSWLNRHWQEDATLMTSLVVVNTPDTRIRRRAESKYKPPIYS</sequence>
<reference evidence="1 2" key="1">
    <citation type="journal article" date="2015" name="BMC Genomics">
        <title>Genome mining reveals unlocked bioactive potential of marine Gram-negative bacteria.</title>
        <authorList>
            <person name="Machado H."/>
            <person name="Sonnenschein E.C."/>
            <person name="Melchiorsen J."/>
            <person name="Gram L."/>
        </authorList>
    </citation>
    <scope>NUCLEOTIDE SEQUENCE [LARGE SCALE GENOMIC DNA]</scope>
    <source>
        <strain evidence="1 2">S4054</strain>
    </source>
</reference>
<evidence type="ECO:0000313" key="1">
    <source>
        <dbReference type="EMBL" id="KKE85277.1"/>
    </source>
</evidence>
<dbReference type="PATRIC" id="fig|1129367.4.peg.695"/>
<protein>
    <recommendedName>
        <fullName evidence="3">DUF2946 domain-containing protein</fullName>
    </recommendedName>
</protein>
<dbReference type="EMBL" id="AUXW01000062">
    <property type="protein sequence ID" value="KKE85277.1"/>
    <property type="molecule type" value="Genomic_DNA"/>
</dbReference>
<accession>A0A0F6AGC5</accession>
<organism evidence="1 2">
    <name type="scientific">Pseudoalteromonas luteoviolacea S4054</name>
    <dbReference type="NCBI Taxonomy" id="1129367"/>
    <lineage>
        <taxon>Bacteria</taxon>
        <taxon>Pseudomonadati</taxon>
        <taxon>Pseudomonadota</taxon>
        <taxon>Gammaproteobacteria</taxon>
        <taxon>Alteromonadales</taxon>
        <taxon>Pseudoalteromonadaceae</taxon>
        <taxon>Pseudoalteromonas</taxon>
    </lineage>
</organism>
<proteinExistence type="predicted"/>
<dbReference type="AlphaFoldDB" id="A0A0F6AGC5"/>
<gene>
    <name evidence="1" type="ORF">N479_26125</name>
</gene>
<evidence type="ECO:0008006" key="3">
    <source>
        <dbReference type="Google" id="ProtNLM"/>
    </source>
</evidence>